<organism evidence="3 4">
    <name type="scientific">Phytophthora aleatoria</name>
    <dbReference type="NCBI Taxonomy" id="2496075"/>
    <lineage>
        <taxon>Eukaryota</taxon>
        <taxon>Sar</taxon>
        <taxon>Stramenopiles</taxon>
        <taxon>Oomycota</taxon>
        <taxon>Peronosporomycetes</taxon>
        <taxon>Peronosporales</taxon>
        <taxon>Peronosporaceae</taxon>
        <taxon>Phytophthora</taxon>
    </lineage>
</organism>
<accession>A0A8J5IRT3</accession>
<keyword evidence="4" id="KW-1185">Reference proteome</keyword>
<dbReference type="Proteomes" id="UP000709295">
    <property type="component" value="Unassembled WGS sequence"/>
</dbReference>
<proteinExistence type="predicted"/>
<keyword evidence="1" id="KW-0862">Zinc</keyword>
<dbReference type="AlphaFoldDB" id="A0A8J5IRT3"/>
<dbReference type="GO" id="GO:0008270">
    <property type="term" value="F:zinc ion binding"/>
    <property type="evidence" value="ECO:0007669"/>
    <property type="project" value="UniProtKB-KW"/>
</dbReference>
<name>A0A8J5IRT3_9STRA</name>
<dbReference type="Pfam" id="PF04434">
    <property type="entry name" value="SWIM"/>
    <property type="match status" value="1"/>
</dbReference>
<evidence type="ECO:0000313" key="3">
    <source>
        <dbReference type="EMBL" id="KAG6961341.1"/>
    </source>
</evidence>
<reference evidence="3" key="1">
    <citation type="submission" date="2021-01" db="EMBL/GenBank/DDBJ databases">
        <title>Phytophthora aleatoria, a newly-described species from Pinus radiata is distinct from Phytophthora cactorum isolates based on comparative genomics.</title>
        <authorList>
            <person name="Mcdougal R."/>
            <person name="Panda P."/>
            <person name="Williams N."/>
            <person name="Studholme D.J."/>
        </authorList>
    </citation>
    <scope>NUCLEOTIDE SEQUENCE</scope>
    <source>
        <strain evidence="3">NZFS 4037</strain>
    </source>
</reference>
<evidence type="ECO:0000259" key="2">
    <source>
        <dbReference type="PROSITE" id="PS50966"/>
    </source>
</evidence>
<keyword evidence="1" id="KW-0863">Zinc-finger</keyword>
<keyword evidence="1" id="KW-0479">Metal-binding</keyword>
<dbReference type="EMBL" id="JAENGY010000511">
    <property type="protein sequence ID" value="KAG6961341.1"/>
    <property type="molecule type" value="Genomic_DNA"/>
</dbReference>
<sequence>MATSEGSRLQVTWLTPGEPSCDCLIFSSTRLPCKHLCGLLVTRASEEGVFEVAQLHPRWSMKEAHAILPCVDSTMQHLRKVSQ</sequence>
<protein>
    <recommendedName>
        <fullName evidence="2">SWIM-type domain-containing protein</fullName>
    </recommendedName>
</protein>
<gene>
    <name evidence="3" type="ORF">JG688_00009147</name>
</gene>
<dbReference type="InterPro" id="IPR007527">
    <property type="entry name" value="Znf_SWIM"/>
</dbReference>
<evidence type="ECO:0000313" key="4">
    <source>
        <dbReference type="Proteomes" id="UP000709295"/>
    </source>
</evidence>
<feature type="domain" description="SWIM-type" evidence="2">
    <location>
        <begin position="9"/>
        <end position="44"/>
    </location>
</feature>
<evidence type="ECO:0000256" key="1">
    <source>
        <dbReference type="PROSITE-ProRule" id="PRU00325"/>
    </source>
</evidence>
<dbReference type="PROSITE" id="PS50966">
    <property type="entry name" value="ZF_SWIM"/>
    <property type="match status" value="1"/>
</dbReference>
<comment type="caution">
    <text evidence="3">The sequence shown here is derived from an EMBL/GenBank/DDBJ whole genome shotgun (WGS) entry which is preliminary data.</text>
</comment>